<dbReference type="EMBL" id="JACGWN010000015">
    <property type="protein sequence ID" value="KAL0401797.1"/>
    <property type="molecule type" value="Genomic_DNA"/>
</dbReference>
<reference evidence="2" key="1">
    <citation type="submission" date="2020-06" db="EMBL/GenBank/DDBJ databases">
        <authorList>
            <person name="Li T."/>
            <person name="Hu X."/>
            <person name="Zhang T."/>
            <person name="Song X."/>
            <person name="Zhang H."/>
            <person name="Dai N."/>
            <person name="Sheng W."/>
            <person name="Hou X."/>
            <person name="Wei L."/>
        </authorList>
    </citation>
    <scope>NUCLEOTIDE SEQUENCE</scope>
    <source>
        <strain evidence="2">KEN1</strain>
        <tissue evidence="2">Leaf</tissue>
    </source>
</reference>
<feature type="region of interest" description="Disordered" evidence="1">
    <location>
        <begin position="25"/>
        <end position="45"/>
    </location>
</feature>
<name>A0AAW2TBY9_9LAMI</name>
<organism evidence="2">
    <name type="scientific">Sesamum latifolium</name>
    <dbReference type="NCBI Taxonomy" id="2727402"/>
    <lineage>
        <taxon>Eukaryota</taxon>
        <taxon>Viridiplantae</taxon>
        <taxon>Streptophyta</taxon>
        <taxon>Embryophyta</taxon>
        <taxon>Tracheophyta</taxon>
        <taxon>Spermatophyta</taxon>
        <taxon>Magnoliopsida</taxon>
        <taxon>eudicotyledons</taxon>
        <taxon>Gunneridae</taxon>
        <taxon>Pentapetalae</taxon>
        <taxon>asterids</taxon>
        <taxon>lamiids</taxon>
        <taxon>Lamiales</taxon>
        <taxon>Pedaliaceae</taxon>
        <taxon>Sesamum</taxon>
    </lineage>
</organism>
<dbReference type="AlphaFoldDB" id="A0AAW2TBY9"/>
<comment type="caution">
    <text evidence="2">The sequence shown here is derived from an EMBL/GenBank/DDBJ whole genome shotgun (WGS) entry which is preliminary data.</text>
</comment>
<gene>
    <name evidence="2" type="ORF">Slati_4209600</name>
</gene>
<evidence type="ECO:0000256" key="1">
    <source>
        <dbReference type="SAM" id="MobiDB-lite"/>
    </source>
</evidence>
<evidence type="ECO:0000313" key="2">
    <source>
        <dbReference type="EMBL" id="KAL0401797.1"/>
    </source>
</evidence>
<proteinExistence type="predicted"/>
<reference evidence="2" key="2">
    <citation type="journal article" date="2024" name="Plant">
        <title>Genomic evolution and insights into agronomic trait innovations of Sesamum species.</title>
        <authorList>
            <person name="Miao H."/>
            <person name="Wang L."/>
            <person name="Qu L."/>
            <person name="Liu H."/>
            <person name="Sun Y."/>
            <person name="Le M."/>
            <person name="Wang Q."/>
            <person name="Wei S."/>
            <person name="Zheng Y."/>
            <person name="Lin W."/>
            <person name="Duan Y."/>
            <person name="Cao H."/>
            <person name="Xiong S."/>
            <person name="Wang X."/>
            <person name="Wei L."/>
            <person name="Li C."/>
            <person name="Ma Q."/>
            <person name="Ju M."/>
            <person name="Zhao R."/>
            <person name="Li G."/>
            <person name="Mu C."/>
            <person name="Tian Q."/>
            <person name="Mei H."/>
            <person name="Zhang T."/>
            <person name="Gao T."/>
            <person name="Zhang H."/>
        </authorList>
    </citation>
    <scope>NUCLEOTIDE SEQUENCE</scope>
    <source>
        <strain evidence="2">KEN1</strain>
    </source>
</reference>
<sequence length="68" mass="7677">MDETLKILLDLQKGLTDLKTKLADLKKNQRDSPETSKSRQERIRDAIGTVPLLIIRESDGGSKAENQR</sequence>
<accession>A0AAW2TBY9</accession>
<protein>
    <submittedName>
        <fullName evidence="2">Uncharacterized protein</fullName>
    </submittedName>
</protein>